<proteinExistence type="predicted"/>
<dbReference type="Gene3D" id="2.30.29.30">
    <property type="entry name" value="Pleckstrin-homology domain (PH domain)/Phosphotyrosine-binding domain (PTB)"/>
    <property type="match status" value="1"/>
</dbReference>
<reference evidence="2" key="1">
    <citation type="journal article" date="2011" name="PLoS Biol.">
        <title>Gene gain and loss during evolution of obligate parasitism in the white rust pathogen of Arabidopsis thaliana.</title>
        <authorList>
            <person name="Kemen E."/>
            <person name="Gardiner A."/>
            <person name="Schultz-Larsen T."/>
            <person name="Kemen A.C."/>
            <person name="Balmuth A.L."/>
            <person name="Robert-Seilaniantz A."/>
            <person name="Bailey K."/>
            <person name="Holub E."/>
            <person name="Studholme D.J."/>
            <person name="Maclean D."/>
            <person name="Jones J.D."/>
        </authorList>
    </citation>
    <scope>NUCLEOTIDE SEQUENCE</scope>
</reference>
<protein>
    <submittedName>
        <fullName evidence="2">Uncharacterized protein AlNc14C105G6193</fullName>
    </submittedName>
</protein>
<dbReference type="EMBL" id="FR824150">
    <property type="protein sequence ID" value="CCA20863.1"/>
    <property type="molecule type" value="Genomic_DNA"/>
</dbReference>
<dbReference type="SMART" id="SM00233">
    <property type="entry name" value="PH"/>
    <property type="match status" value="1"/>
</dbReference>
<accession>F0WHY6</accession>
<organism evidence="2">
    <name type="scientific">Albugo laibachii Nc14</name>
    <dbReference type="NCBI Taxonomy" id="890382"/>
    <lineage>
        <taxon>Eukaryota</taxon>
        <taxon>Sar</taxon>
        <taxon>Stramenopiles</taxon>
        <taxon>Oomycota</taxon>
        <taxon>Peronosporomycetes</taxon>
        <taxon>Albuginales</taxon>
        <taxon>Albuginaceae</taxon>
        <taxon>Albugo</taxon>
    </lineage>
</organism>
<gene>
    <name evidence="2" type="primary">AlNc14C105G6193</name>
    <name evidence="2" type="ORF">ALNC14_070060</name>
</gene>
<dbReference type="PROSITE" id="PS50003">
    <property type="entry name" value="PH_DOMAIN"/>
    <property type="match status" value="1"/>
</dbReference>
<sequence length="373" mass="41250">MDHGSRQIIFCGYLEKKRDGAVRGGWASRLFILTPTALHYFRKVGESELLGEERGQIMLFSIVHIQAKPEDGVPNSAIESGLEHYYLEIIADNRQYLMRVPLKEASTCESWSIAIEEQRKVHAAITQNGDASSPNLASPRLLARNHELYARFAASPPQIAMVSIVTIQEPELKQVELVISRHVSWGDSLKLGVISHGGACVLLMRNGGVGRIGTQALMGSWDASDTCWIEIVDSLLLTEVEVSAVCAVRKRCKSESKGRREALPENSRWLERLDEGTSFGFLVMCLFVHLLYGVDGFHWSHKCCLTVGAALAISTILVGSGSKMPLPTVSTPKSTITSLPALEFTLTVHRCRVKTEGFDYTYSEDSKRPLFAT</sequence>
<dbReference type="HOGENOM" id="CLU_064003_0_0_1"/>
<dbReference type="SUPFAM" id="SSF50729">
    <property type="entry name" value="PH domain-like"/>
    <property type="match status" value="1"/>
</dbReference>
<dbReference type="AlphaFoldDB" id="F0WHY6"/>
<reference evidence="2" key="2">
    <citation type="submission" date="2011-02" db="EMBL/GenBank/DDBJ databases">
        <authorList>
            <person name="MacLean D."/>
        </authorList>
    </citation>
    <scope>NUCLEOTIDE SEQUENCE</scope>
</reference>
<dbReference type="InterPro" id="IPR011993">
    <property type="entry name" value="PH-like_dom_sf"/>
</dbReference>
<dbReference type="InterPro" id="IPR001849">
    <property type="entry name" value="PH_domain"/>
</dbReference>
<evidence type="ECO:0000259" key="1">
    <source>
        <dbReference type="PROSITE" id="PS50003"/>
    </source>
</evidence>
<name>F0WHY6_9STRA</name>
<dbReference type="CDD" id="cd00821">
    <property type="entry name" value="PH"/>
    <property type="match status" value="1"/>
</dbReference>
<feature type="domain" description="PH" evidence="1">
    <location>
        <begin position="7"/>
        <end position="120"/>
    </location>
</feature>
<evidence type="ECO:0000313" key="2">
    <source>
        <dbReference type="EMBL" id="CCA20863.1"/>
    </source>
</evidence>